<feature type="non-terminal residue" evidence="1">
    <location>
        <position position="1"/>
    </location>
</feature>
<protein>
    <submittedName>
        <fullName evidence="1">Uncharacterized protein</fullName>
    </submittedName>
</protein>
<evidence type="ECO:0000313" key="1">
    <source>
        <dbReference type="EMBL" id="GAG11107.1"/>
    </source>
</evidence>
<name>X0VIT6_9ZZZZ</name>
<dbReference type="AlphaFoldDB" id="X0VIT6"/>
<organism evidence="1">
    <name type="scientific">marine sediment metagenome</name>
    <dbReference type="NCBI Taxonomy" id="412755"/>
    <lineage>
        <taxon>unclassified sequences</taxon>
        <taxon>metagenomes</taxon>
        <taxon>ecological metagenomes</taxon>
    </lineage>
</organism>
<comment type="caution">
    <text evidence="1">The sequence shown here is derived from an EMBL/GenBank/DDBJ whole genome shotgun (WGS) entry which is preliminary data.</text>
</comment>
<dbReference type="EMBL" id="BARS01028664">
    <property type="protein sequence ID" value="GAG11107.1"/>
    <property type="molecule type" value="Genomic_DNA"/>
</dbReference>
<proteinExistence type="predicted"/>
<reference evidence="1" key="1">
    <citation type="journal article" date="2014" name="Front. Microbiol.">
        <title>High frequency of phylogenetically diverse reductive dehalogenase-homologous genes in deep subseafloor sedimentary metagenomes.</title>
        <authorList>
            <person name="Kawai M."/>
            <person name="Futagami T."/>
            <person name="Toyoda A."/>
            <person name="Takaki Y."/>
            <person name="Nishi S."/>
            <person name="Hori S."/>
            <person name="Arai W."/>
            <person name="Tsubouchi T."/>
            <person name="Morono Y."/>
            <person name="Uchiyama I."/>
            <person name="Ito T."/>
            <person name="Fujiyama A."/>
            <person name="Inagaki F."/>
            <person name="Takami H."/>
        </authorList>
    </citation>
    <scope>NUCLEOTIDE SEQUENCE</scope>
    <source>
        <strain evidence="1">Expedition CK06-06</strain>
    </source>
</reference>
<accession>X0VIT6</accession>
<sequence length="40" mass="4348">AEFALVAEAGNAYCLLIHTSTPSDKDYACCFPVEPEPQVF</sequence>
<gene>
    <name evidence="1" type="ORF">S01H1_44901</name>
</gene>